<name>A0ABC8QUI2_9AQUA</name>
<organism evidence="2 3">
    <name type="scientific">Ilex paraguariensis</name>
    <name type="common">yerba mate</name>
    <dbReference type="NCBI Taxonomy" id="185542"/>
    <lineage>
        <taxon>Eukaryota</taxon>
        <taxon>Viridiplantae</taxon>
        <taxon>Streptophyta</taxon>
        <taxon>Embryophyta</taxon>
        <taxon>Tracheophyta</taxon>
        <taxon>Spermatophyta</taxon>
        <taxon>Magnoliopsida</taxon>
        <taxon>eudicotyledons</taxon>
        <taxon>Gunneridae</taxon>
        <taxon>Pentapetalae</taxon>
        <taxon>asterids</taxon>
        <taxon>campanulids</taxon>
        <taxon>Aquifoliales</taxon>
        <taxon>Aquifoliaceae</taxon>
        <taxon>Ilex</taxon>
    </lineage>
</organism>
<keyword evidence="1" id="KW-0472">Membrane</keyword>
<reference evidence="2 3" key="1">
    <citation type="submission" date="2024-02" db="EMBL/GenBank/DDBJ databases">
        <authorList>
            <person name="Vignale AGUSTIN F."/>
            <person name="Sosa J E."/>
            <person name="Modenutti C."/>
        </authorList>
    </citation>
    <scope>NUCLEOTIDE SEQUENCE [LARGE SCALE GENOMIC DNA]</scope>
</reference>
<evidence type="ECO:0000256" key="1">
    <source>
        <dbReference type="SAM" id="Phobius"/>
    </source>
</evidence>
<comment type="caution">
    <text evidence="2">The sequence shown here is derived from an EMBL/GenBank/DDBJ whole genome shotgun (WGS) entry which is preliminary data.</text>
</comment>
<sequence length="168" mass="18386">MAVLGDALRQAFMPKHEYQSLREEDRAWLRLQRPFLLCILVLIALGIVISTLISLNIVFPKDNGKRPFCSNFRLQPLSINVSATRGGGGNGGDSDLFPGAFYLTDQETVNYYWMVVFVPSAMVFLASAIYLVSGKPAPERGSEDLACGSTMACVERVQLNGIESFCGG</sequence>
<feature type="transmembrane region" description="Helical" evidence="1">
    <location>
        <begin position="35"/>
        <end position="59"/>
    </location>
</feature>
<dbReference type="AlphaFoldDB" id="A0ABC8QUI2"/>
<gene>
    <name evidence="2" type="ORF">ILEXP_LOCUS3373</name>
</gene>
<keyword evidence="3" id="KW-1185">Reference proteome</keyword>
<evidence type="ECO:0000313" key="3">
    <source>
        <dbReference type="Proteomes" id="UP001642360"/>
    </source>
</evidence>
<proteinExistence type="predicted"/>
<dbReference type="Proteomes" id="UP001642360">
    <property type="component" value="Unassembled WGS sequence"/>
</dbReference>
<dbReference type="PANTHER" id="PTHR36060:SF1">
    <property type="entry name" value="OS02G0272400 PROTEIN"/>
    <property type="match status" value="1"/>
</dbReference>
<accession>A0ABC8QUI2</accession>
<keyword evidence="1" id="KW-1133">Transmembrane helix</keyword>
<feature type="transmembrane region" description="Helical" evidence="1">
    <location>
        <begin position="111"/>
        <end position="132"/>
    </location>
</feature>
<keyword evidence="1" id="KW-0812">Transmembrane</keyword>
<evidence type="ECO:0000313" key="2">
    <source>
        <dbReference type="EMBL" id="CAK9136400.1"/>
    </source>
</evidence>
<protein>
    <submittedName>
        <fullName evidence="2">Uncharacterized protein</fullName>
    </submittedName>
</protein>
<dbReference type="PANTHER" id="PTHR36060">
    <property type="entry name" value="OS02G0272400 PROTEIN"/>
    <property type="match status" value="1"/>
</dbReference>
<dbReference type="EMBL" id="CAUOFW020000750">
    <property type="protein sequence ID" value="CAK9136400.1"/>
    <property type="molecule type" value="Genomic_DNA"/>
</dbReference>